<dbReference type="Pfam" id="PF01225">
    <property type="entry name" value="Mur_ligase"/>
    <property type="match status" value="1"/>
</dbReference>
<evidence type="ECO:0000256" key="7">
    <source>
        <dbReference type="ARBA" id="ARBA00022741"/>
    </source>
</evidence>
<evidence type="ECO:0000256" key="10">
    <source>
        <dbReference type="ARBA" id="ARBA00022984"/>
    </source>
</evidence>
<evidence type="ECO:0000256" key="13">
    <source>
        <dbReference type="ARBA" id="ARBA00047833"/>
    </source>
</evidence>
<comment type="function">
    <text evidence="14">Cell wall formation.</text>
</comment>
<dbReference type="Gene3D" id="3.40.1190.10">
    <property type="entry name" value="Mur-like, catalytic domain"/>
    <property type="match status" value="1"/>
</dbReference>
<gene>
    <name evidence="14 18" type="primary">murC</name>
    <name evidence="18" type="ORF">St703_21610</name>
</gene>
<dbReference type="Pfam" id="PF02875">
    <property type="entry name" value="Mur_ligase_C"/>
    <property type="match status" value="1"/>
</dbReference>
<dbReference type="Pfam" id="PF08245">
    <property type="entry name" value="Mur_ligase_M"/>
    <property type="match status" value="1"/>
</dbReference>
<accession>A0A5K7X6J8</accession>
<dbReference type="GO" id="GO:0005524">
    <property type="term" value="F:ATP binding"/>
    <property type="evidence" value="ECO:0007669"/>
    <property type="project" value="UniProtKB-UniRule"/>
</dbReference>
<dbReference type="GO" id="GO:0051301">
    <property type="term" value="P:cell division"/>
    <property type="evidence" value="ECO:0007669"/>
    <property type="project" value="UniProtKB-KW"/>
</dbReference>
<comment type="subcellular location">
    <subcellularLocation>
        <location evidence="1 14">Cytoplasm</location>
    </subcellularLocation>
</comment>
<feature type="binding site" evidence="14">
    <location>
        <begin position="108"/>
        <end position="114"/>
    </location>
    <ligand>
        <name>ATP</name>
        <dbReference type="ChEBI" id="CHEBI:30616"/>
    </ligand>
</feature>
<dbReference type="GO" id="GO:0008763">
    <property type="term" value="F:UDP-N-acetylmuramate-L-alanine ligase activity"/>
    <property type="evidence" value="ECO:0007669"/>
    <property type="project" value="UniProtKB-UniRule"/>
</dbReference>
<dbReference type="SUPFAM" id="SSF51984">
    <property type="entry name" value="MurCD N-terminal domain"/>
    <property type="match status" value="1"/>
</dbReference>
<evidence type="ECO:0000256" key="11">
    <source>
        <dbReference type="ARBA" id="ARBA00023306"/>
    </source>
</evidence>
<dbReference type="EMBL" id="AP021853">
    <property type="protein sequence ID" value="BBN99456.1"/>
    <property type="molecule type" value="Genomic_DNA"/>
</dbReference>
<evidence type="ECO:0000259" key="17">
    <source>
        <dbReference type="Pfam" id="PF08245"/>
    </source>
</evidence>
<name>A0A5K7X6J8_9BACL</name>
<dbReference type="Gene3D" id="3.40.50.720">
    <property type="entry name" value="NAD(P)-binding Rossmann-like Domain"/>
    <property type="match status" value="1"/>
</dbReference>
<dbReference type="PANTHER" id="PTHR43445">
    <property type="entry name" value="UDP-N-ACETYLMURAMATE--L-ALANINE LIGASE-RELATED"/>
    <property type="match status" value="1"/>
</dbReference>
<evidence type="ECO:0000256" key="14">
    <source>
        <dbReference type="HAMAP-Rule" id="MF_00046"/>
    </source>
</evidence>
<evidence type="ECO:0000256" key="3">
    <source>
        <dbReference type="ARBA" id="ARBA00012211"/>
    </source>
</evidence>
<sequence length="440" mass="50158">MTKYHFVGIKGTGMSALAQILQGLHHEVQGSDYDKRFFTQKALEDKKIKLLPFTEANISSDEVVIAGNAFPDQHEEISKAREMGVPVYRYYDFLGMLANHYTSVAVTGTHGKTSTTGLLSFVFKAFAPTAYLIGDGTGYGDDKSKYFIWESCEYKRHFLHADPDYCLITNIEFDHSDYYKDLDDVVSAFQELALKVKKAVFACGDNEQLQMIKSNVPMIYYGFNEENDFQARNVHFLSDDSGTEFDVYIRNDFYGHFKITGYGKHNVLNALAVISFCNYMNVPLELVQERLAKFHGVKRRFSEMKLEPRDQIMIDDYAHHPTEIRATIDAAREKYPDRKLVAIFQPHTYSRTMTFMDEFAAALATADDVYLCDIFGSAREKSGKLSIHDLQDRIDGAHILHNSMIDDLKQYQHSVLLFMGAGDIQKYQTAYKEALEASAL</sequence>
<organism evidence="18 19">
    <name type="scientific">Sporolactobacillus terrae</name>
    <dbReference type="NCBI Taxonomy" id="269673"/>
    <lineage>
        <taxon>Bacteria</taxon>
        <taxon>Bacillati</taxon>
        <taxon>Bacillota</taxon>
        <taxon>Bacilli</taxon>
        <taxon>Bacillales</taxon>
        <taxon>Sporolactobacillaceae</taxon>
        <taxon>Sporolactobacillus</taxon>
    </lineage>
</organism>
<dbReference type="RefSeq" id="WP_139693565.1">
    <property type="nucleotide sequence ID" value="NZ_AP021853.1"/>
</dbReference>
<dbReference type="GO" id="GO:0005737">
    <property type="term" value="C:cytoplasm"/>
    <property type="evidence" value="ECO:0007669"/>
    <property type="project" value="UniProtKB-SubCell"/>
</dbReference>
<dbReference type="UniPathway" id="UPA00219"/>
<keyword evidence="6 14" id="KW-0132">Cell division</keyword>
<evidence type="ECO:0000256" key="4">
    <source>
        <dbReference type="ARBA" id="ARBA00022490"/>
    </source>
</evidence>
<evidence type="ECO:0000259" key="16">
    <source>
        <dbReference type="Pfam" id="PF02875"/>
    </source>
</evidence>
<keyword evidence="9 14" id="KW-0133">Cell shape</keyword>
<evidence type="ECO:0000256" key="8">
    <source>
        <dbReference type="ARBA" id="ARBA00022840"/>
    </source>
</evidence>
<dbReference type="AlphaFoldDB" id="A0A5K7X6J8"/>
<dbReference type="InterPro" id="IPR004101">
    <property type="entry name" value="Mur_ligase_C"/>
</dbReference>
<evidence type="ECO:0000313" key="18">
    <source>
        <dbReference type="EMBL" id="BBN99456.1"/>
    </source>
</evidence>
<dbReference type="InterPro" id="IPR000713">
    <property type="entry name" value="Mur_ligase_N"/>
</dbReference>
<dbReference type="EC" id="6.3.2.8" evidence="3 14"/>
<evidence type="ECO:0000256" key="5">
    <source>
        <dbReference type="ARBA" id="ARBA00022598"/>
    </source>
</evidence>
<feature type="domain" description="Mur ligase N-terminal catalytic" evidence="15">
    <location>
        <begin position="3"/>
        <end position="101"/>
    </location>
</feature>
<keyword evidence="4 14" id="KW-0963">Cytoplasm</keyword>
<dbReference type="InterPro" id="IPR005758">
    <property type="entry name" value="UDP-N-AcMur_Ala_ligase_MurC"/>
</dbReference>
<keyword evidence="11 14" id="KW-0131">Cell cycle</keyword>
<dbReference type="GO" id="GO:0009252">
    <property type="term" value="P:peptidoglycan biosynthetic process"/>
    <property type="evidence" value="ECO:0007669"/>
    <property type="project" value="UniProtKB-UniRule"/>
</dbReference>
<keyword evidence="12 14" id="KW-0961">Cell wall biogenesis/degradation</keyword>
<evidence type="ECO:0000313" key="19">
    <source>
        <dbReference type="Proteomes" id="UP000326951"/>
    </source>
</evidence>
<comment type="pathway">
    <text evidence="2 14">Cell wall biogenesis; peptidoglycan biosynthesis.</text>
</comment>
<evidence type="ECO:0000256" key="9">
    <source>
        <dbReference type="ARBA" id="ARBA00022960"/>
    </source>
</evidence>
<dbReference type="InterPro" id="IPR036615">
    <property type="entry name" value="Mur_ligase_C_dom_sf"/>
</dbReference>
<keyword evidence="7 14" id="KW-0547">Nucleotide-binding</keyword>
<dbReference type="GO" id="GO:0071555">
    <property type="term" value="P:cell wall organization"/>
    <property type="evidence" value="ECO:0007669"/>
    <property type="project" value="UniProtKB-KW"/>
</dbReference>
<feature type="domain" description="Mur ligase central" evidence="17">
    <location>
        <begin position="106"/>
        <end position="275"/>
    </location>
</feature>
<protein>
    <recommendedName>
        <fullName evidence="3 14">UDP-N-acetylmuramate--L-alanine ligase</fullName>
        <ecNumber evidence="3 14">6.3.2.8</ecNumber>
    </recommendedName>
    <alternativeName>
        <fullName evidence="14">UDP-N-acetylmuramoyl-L-alanine synthetase</fullName>
    </alternativeName>
</protein>
<reference evidence="18 19" key="1">
    <citation type="submission" date="2019-09" db="EMBL/GenBank/DDBJ databases">
        <title>Complete genome sequence of Sporolactobacillus terrae 70-3.</title>
        <authorList>
            <person name="Tanaka N."/>
            <person name="Shiwa Y."/>
            <person name="Fujita N."/>
            <person name="Tanasupawat S."/>
        </authorList>
    </citation>
    <scope>NUCLEOTIDE SEQUENCE [LARGE SCALE GENOMIC DNA]</scope>
    <source>
        <strain evidence="18 19">70-3</strain>
    </source>
</reference>
<dbReference type="HAMAP" id="MF_00046">
    <property type="entry name" value="MurC"/>
    <property type="match status" value="1"/>
</dbReference>
<evidence type="ECO:0000259" key="15">
    <source>
        <dbReference type="Pfam" id="PF01225"/>
    </source>
</evidence>
<dbReference type="Gene3D" id="3.90.190.20">
    <property type="entry name" value="Mur ligase, C-terminal domain"/>
    <property type="match status" value="1"/>
</dbReference>
<keyword evidence="10 14" id="KW-0573">Peptidoglycan synthesis</keyword>
<dbReference type="NCBIfam" id="TIGR01082">
    <property type="entry name" value="murC"/>
    <property type="match status" value="1"/>
</dbReference>
<dbReference type="SUPFAM" id="SSF53623">
    <property type="entry name" value="MurD-like peptide ligases, catalytic domain"/>
    <property type="match status" value="1"/>
</dbReference>
<dbReference type="InterPro" id="IPR036565">
    <property type="entry name" value="Mur-like_cat_sf"/>
</dbReference>
<comment type="similarity">
    <text evidence="14">Belongs to the MurCDEF family.</text>
</comment>
<keyword evidence="5 14" id="KW-0436">Ligase</keyword>
<comment type="catalytic activity">
    <reaction evidence="13 14">
        <text>UDP-N-acetyl-alpha-D-muramate + L-alanine + ATP = UDP-N-acetyl-alpha-D-muramoyl-L-alanine + ADP + phosphate + H(+)</text>
        <dbReference type="Rhea" id="RHEA:23372"/>
        <dbReference type="ChEBI" id="CHEBI:15378"/>
        <dbReference type="ChEBI" id="CHEBI:30616"/>
        <dbReference type="ChEBI" id="CHEBI:43474"/>
        <dbReference type="ChEBI" id="CHEBI:57972"/>
        <dbReference type="ChEBI" id="CHEBI:70757"/>
        <dbReference type="ChEBI" id="CHEBI:83898"/>
        <dbReference type="ChEBI" id="CHEBI:456216"/>
        <dbReference type="EC" id="6.3.2.8"/>
    </reaction>
</comment>
<keyword evidence="8 14" id="KW-0067">ATP-binding</keyword>
<dbReference type="SUPFAM" id="SSF53244">
    <property type="entry name" value="MurD-like peptide ligases, peptide-binding domain"/>
    <property type="match status" value="1"/>
</dbReference>
<dbReference type="InterPro" id="IPR013221">
    <property type="entry name" value="Mur_ligase_cen"/>
</dbReference>
<evidence type="ECO:0000256" key="6">
    <source>
        <dbReference type="ARBA" id="ARBA00022618"/>
    </source>
</evidence>
<proteinExistence type="inferred from homology"/>
<evidence type="ECO:0000256" key="12">
    <source>
        <dbReference type="ARBA" id="ARBA00023316"/>
    </source>
</evidence>
<evidence type="ECO:0000256" key="2">
    <source>
        <dbReference type="ARBA" id="ARBA00004752"/>
    </source>
</evidence>
<dbReference type="Proteomes" id="UP000326951">
    <property type="component" value="Chromosome"/>
</dbReference>
<dbReference type="GO" id="GO:0008360">
    <property type="term" value="P:regulation of cell shape"/>
    <property type="evidence" value="ECO:0007669"/>
    <property type="project" value="UniProtKB-KW"/>
</dbReference>
<dbReference type="InterPro" id="IPR050061">
    <property type="entry name" value="MurCDEF_pg_biosynth"/>
</dbReference>
<evidence type="ECO:0000256" key="1">
    <source>
        <dbReference type="ARBA" id="ARBA00004496"/>
    </source>
</evidence>
<dbReference type="PANTHER" id="PTHR43445:SF3">
    <property type="entry name" value="UDP-N-ACETYLMURAMATE--L-ALANINE LIGASE"/>
    <property type="match status" value="1"/>
</dbReference>
<feature type="domain" description="Mur ligase C-terminal" evidence="16">
    <location>
        <begin position="300"/>
        <end position="411"/>
    </location>
</feature>